<evidence type="ECO:0000313" key="1">
    <source>
        <dbReference type="EMBL" id="EGF97660.1"/>
    </source>
</evidence>
<proteinExistence type="predicted"/>
<dbReference type="Proteomes" id="UP000001072">
    <property type="component" value="Unassembled WGS sequence"/>
</dbReference>
<evidence type="ECO:0000313" key="2">
    <source>
        <dbReference type="Proteomes" id="UP000001072"/>
    </source>
</evidence>
<reference evidence="2" key="1">
    <citation type="journal article" date="2011" name="Proc. Natl. Acad. Sci. U.S.A.">
        <title>Obligate biotrophy features unraveled by the genomic analysis of rust fungi.</title>
        <authorList>
            <person name="Duplessis S."/>
            <person name="Cuomo C.A."/>
            <person name="Lin Y.-C."/>
            <person name="Aerts A."/>
            <person name="Tisserant E."/>
            <person name="Veneault-Fourrey C."/>
            <person name="Joly D.L."/>
            <person name="Hacquard S."/>
            <person name="Amselem J."/>
            <person name="Cantarel B.L."/>
            <person name="Chiu R."/>
            <person name="Coutinho P.M."/>
            <person name="Feau N."/>
            <person name="Field M."/>
            <person name="Frey P."/>
            <person name="Gelhaye E."/>
            <person name="Goldberg J."/>
            <person name="Grabherr M.G."/>
            <person name="Kodira C.D."/>
            <person name="Kohler A."/>
            <person name="Kuees U."/>
            <person name="Lindquist E.A."/>
            <person name="Lucas S.M."/>
            <person name="Mago R."/>
            <person name="Mauceli E."/>
            <person name="Morin E."/>
            <person name="Murat C."/>
            <person name="Pangilinan J.L."/>
            <person name="Park R."/>
            <person name="Pearson M."/>
            <person name="Quesneville H."/>
            <person name="Rouhier N."/>
            <person name="Sakthikumar S."/>
            <person name="Salamov A.A."/>
            <person name="Schmutz J."/>
            <person name="Selles B."/>
            <person name="Shapiro H."/>
            <person name="Tanguay P."/>
            <person name="Tuskan G.A."/>
            <person name="Henrissat B."/>
            <person name="Van de Peer Y."/>
            <person name="Rouze P."/>
            <person name="Ellis J.G."/>
            <person name="Dodds P.N."/>
            <person name="Schein J.E."/>
            <person name="Zhong S."/>
            <person name="Hamelin R.C."/>
            <person name="Grigoriev I.V."/>
            <person name="Szabo L.J."/>
            <person name="Martin F."/>
        </authorList>
    </citation>
    <scope>NUCLEOTIDE SEQUENCE [LARGE SCALE GENOMIC DNA]</scope>
    <source>
        <strain evidence="2">98AG31 / pathotype 3-4-7</strain>
    </source>
</reference>
<dbReference type="RefSeq" id="XP_007419079.1">
    <property type="nucleotide sequence ID" value="XM_007419017.1"/>
</dbReference>
<dbReference type="AlphaFoldDB" id="F4SCH0"/>
<dbReference type="EMBL" id="GL883208">
    <property type="protein sequence ID" value="EGF97660.1"/>
    <property type="molecule type" value="Genomic_DNA"/>
</dbReference>
<dbReference type="HOGENOM" id="CLU_109461_0_0_1"/>
<dbReference type="GeneID" id="18933531"/>
<organism evidence="2">
    <name type="scientific">Melampsora larici-populina (strain 98AG31 / pathotype 3-4-7)</name>
    <name type="common">Poplar leaf rust fungus</name>
    <dbReference type="NCBI Taxonomy" id="747676"/>
    <lineage>
        <taxon>Eukaryota</taxon>
        <taxon>Fungi</taxon>
        <taxon>Dikarya</taxon>
        <taxon>Basidiomycota</taxon>
        <taxon>Pucciniomycotina</taxon>
        <taxon>Pucciniomycetes</taxon>
        <taxon>Pucciniales</taxon>
        <taxon>Melampsoraceae</taxon>
        <taxon>Melampsora</taxon>
    </lineage>
</organism>
<keyword evidence="2" id="KW-1185">Reference proteome</keyword>
<sequence length="192" mass="21873">MLGINVQPDWQKARVGLMRRFGYVLIGGRECIGCINPANNKEVVYLSHAMLDTWAQDGAMHKHCATEFLPPTGRTEFQWIPIHPKPGQRLEYTADTVQSTSQIPDNWPEFEDYLKWAKILLNDQAPQDLLTKCDIVDLKAFLSPSLDVPTLERLEFAFGTAVCLHDSAPSYQTDLKEFKAMQMAYLDKIKDK</sequence>
<dbReference type="InParanoid" id="F4SCH0"/>
<name>F4SCH0_MELLP</name>
<gene>
    <name evidence="1" type="ORF">MELLADRAFT_84564</name>
</gene>
<dbReference type="KEGG" id="mlr:MELLADRAFT_84564"/>
<protein>
    <submittedName>
        <fullName evidence="1">Uncharacterized protein</fullName>
    </submittedName>
</protein>
<dbReference type="VEuPathDB" id="FungiDB:MELLADRAFT_84564"/>
<accession>F4SCH0</accession>